<comment type="subcellular location">
    <subcellularLocation>
        <location evidence="1">Membrane</location>
        <topology evidence="1">Multi-pass membrane protein</topology>
    </subcellularLocation>
</comment>
<name>A0A381R523_9ZZZZ</name>
<feature type="transmembrane region" description="Helical" evidence="6">
    <location>
        <begin position="84"/>
        <end position="106"/>
    </location>
</feature>
<dbReference type="Pfam" id="PF03169">
    <property type="entry name" value="OPT"/>
    <property type="match status" value="2"/>
</dbReference>
<dbReference type="AlphaFoldDB" id="A0A381R523"/>
<dbReference type="EMBL" id="UINC01001691">
    <property type="protein sequence ID" value="SUZ86620.1"/>
    <property type="molecule type" value="Genomic_DNA"/>
</dbReference>
<feature type="transmembrane region" description="Helical" evidence="6">
    <location>
        <begin position="436"/>
        <end position="463"/>
    </location>
</feature>
<feature type="transmembrane region" description="Helical" evidence="6">
    <location>
        <begin position="402"/>
        <end position="424"/>
    </location>
</feature>
<dbReference type="InterPro" id="IPR004813">
    <property type="entry name" value="OPT"/>
</dbReference>
<dbReference type="GO" id="GO:0035673">
    <property type="term" value="F:oligopeptide transmembrane transporter activity"/>
    <property type="evidence" value="ECO:0007669"/>
    <property type="project" value="InterPro"/>
</dbReference>
<evidence type="ECO:0000313" key="7">
    <source>
        <dbReference type="EMBL" id="SUZ86620.1"/>
    </source>
</evidence>
<feature type="transmembrane region" description="Helical" evidence="6">
    <location>
        <begin position="56"/>
        <end position="78"/>
    </location>
</feature>
<dbReference type="GO" id="GO:0016020">
    <property type="term" value="C:membrane"/>
    <property type="evidence" value="ECO:0007669"/>
    <property type="project" value="UniProtKB-SubCell"/>
</dbReference>
<keyword evidence="4 6" id="KW-1133">Transmembrane helix</keyword>
<evidence type="ECO:0000256" key="1">
    <source>
        <dbReference type="ARBA" id="ARBA00004141"/>
    </source>
</evidence>
<feature type="transmembrane region" description="Helical" evidence="6">
    <location>
        <begin position="238"/>
        <end position="259"/>
    </location>
</feature>
<feature type="transmembrane region" description="Helical" evidence="6">
    <location>
        <begin position="364"/>
        <end position="382"/>
    </location>
</feature>
<feature type="transmembrane region" description="Helical" evidence="6">
    <location>
        <begin position="475"/>
        <end position="496"/>
    </location>
</feature>
<reference evidence="7" key="1">
    <citation type="submission" date="2018-05" db="EMBL/GenBank/DDBJ databases">
        <authorList>
            <person name="Lanie J.A."/>
            <person name="Ng W.-L."/>
            <person name="Kazmierczak K.M."/>
            <person name="Andrzejewski T.M."/>
            <person name="Davidsen T.M."/>
            <person name="Wayne K.J."/>
            <person name="Tettelin H."/>
            <person name="Glass J.I."/>
            <person name="Rusch D."/>
            <person name="Podicherti R."/>
            <person name="Tsui H.-C.T."/>
            <person name="Winkler M.E."/>
        </authorList>
    </citation>
    <scope>NUCLEOTIDE SEQUENCE</scope>
</reference>
<feature type="transmembrane region" description="Helical" evidence="6">
    <location>
        <begin position="196"/>
        <end position="217"/>
    </location>
</feature>
<feature type="transmembrane region" description="Helical" evidence="6">
    <location>
        <begin position="319"/>
        <end position="338"/>
    </location>
</feature>
<evidence type="ECO:0000256" key="4">
    <source>
        <dbReference type="ARBA" id="ARBA00022989"/>
    </source>
</evidence>
<evidence type="ECO:0008006" key="8">
    <source>
        <dbReference type="Google" id="ProtNLM"/>
    </source>
</evidence>
<sequence length="500" mass="51749">MAVLGGVIGIQLLTRVGITPNSSVIGAVVAMTLARIPLAVFRPFGSLERQNLLQTVISGATFGGANALLLPIGIPWVLGRPDLVLPMFLGAFAGLVIDATILYRIFDSPAYPASGLWPSGVATAEVLIAGDQGGRRAGLLLAGGSVGGIGQLFGIPMDVFGVCWIGNAYALSMFAVGLLLRGYAPAVIGVDLSEIYMPHGLMIGAGAVALIQVVMIVRGNLSDSSGAKGSRPSRTNRVLMVGFMAFALAAAGLLLSGGAASEMSVGMILGFIVFAAFAALASELVVGLSAMHAGWFPAFATALIFLVIGILVGFPEIPLALLVGFVSSTGPAFADMGYDLKAGWILRGKGRDPEWERAGRKQQYWAELIGFGVAGALVLMVYESYFQADLIPPLDRVVAATISAGADPLLAKSLLIWAIPGALIQWIGGPSRQLGVLLATGLLILNPIAGWTAVVALIIRGLLTRRYGKDAESPMYIAAGGFIAGSALTGFASSAWQARR</sequence>
<evidence type="ECO:0000256" key="3">
    <source>
        <dbReference type="ARBA" id="ARBA00022692"/>
    </source>
</evidence>
<keyword evidence="3 6" id="KW-0812">Transmembrane</keyword>
<proteinExistence type="predicted"/>
<gene>
    <name evidence="7" type="ORF">METZ01_LOCUS39474</name>
</gene>
<organism evidence="7">
    <name type="scientific">marine metagenome</name>
    <dbReference type="NCBI Taxonomy" id="408172"/>
    <lineage>
        <taxon>unclassified sequences</taxon>
        <taxon>metagenomes</taxon>
        <taxon>ecological metagenomes</taxon>
    </lineage>
</organism>
<protein>
    <recommendedName>
        <fullName evidence="8">OPT family oligopeptide transporter</fullName>
    </recommendedName>
</protein>
<keyword evidence="2" id="KW-0813">Transport</keyword>
<evidence type="ECO:0000256" key="5">
    <source>
        <dbReference type="ARBA" id="ARBA00023136"/>
    </source>
</evidence>
<accession>A0A381R523</accession>
<feature type="transmembrane region" description="Helical" evidence="6">
    <location>
        <begin position="159"/>
        <end position="184"/>
    </location>
</feature>
<keyword evidence="5 6" id="KW-0472">Membrane</keyword>
<evidence type="ECO:0000256" key="2">
    <source>
        <dbReference type="ARBA" id="ARBA00022448"/>
    </source>
</evidence>
<feature type="transmembrane region" description="Helical" evidence="6">
    <location>
        <begin position="265"/>
        <end position="286"/>
    </location>
</feature>
<feature type="transmembrane region" description="Helical" evidence="6">
    <location>
        <begin position="293"/>
        <end position="313"/>
    </location>
</feature>
<evidence type="ECO:0000256" key="6">
    <source>
        <dbReference type="SAM" id="Phobius"/>
    </source>
</evidence>